<gene>
    <name evidence="1" type="ORF">SS50377_15147</name>
</gene>
<dbReference type="EMBL" id="KI546101">
    <property type="protein sequence ID" value="EST45125.1"/>
    <property type="molecule type" value="Genomic_DNA"/>
</dbReference>
<organism evidence="1">
    <name type="scientific">Spironucleus salmonicida</name>
    <dbReference type="NCBI Taxonomy" id="348837"/>
    <lineage>
        <taxon>Eukaryota</taxon>
        <taxon>Metamonada</taxon>
        <taxon>Diplomonadida</taxon>
        <taxon>Hexamitidae</taxon>
        <taxon>Hexamitinae</taxon>
        <taxon>Spironucleus</taxon>
    </lineage>
</organism>
<name>V6LKF5_9EUKA</name>
<reference evidence="1" key="1">
    <citation type="journal article" date="2014" name="PLoS Genet.">
        <title>The Genome of Spironucleus salmonicida Highlights a Fish Pathogen Adapted to Fluctuating Environments.</title>
        <authorList>
            <person name="Xu F."/>
            <person name="Jerlstrom-Hultqvist J."/>
            <person name="Einarsson E."/>
            <person name="Astvaldsson A."/>
            <person name="Svard S.G."/>
            <person name="Andersson J.O."/>
        </authorList>
    </citation>
    <scope>NUCLEOTIDE SEQUENCE</scope>
</reference>
<sequence length="498" mass="58643">MKDPPEFLMLIFSIVQFSLKIFFDNIINTINNKSPLQNIFKKKYFKIESEKTSDQHVEQMMYNFKSTLVFGIIIRHICADPYSNNIFQDKQDEIILQNLLFVSDFVTEIALGQENGPFNIQQIQNPLDQEIIYWKQFTQSNCQQLKQIIQHLVNNIYVPDDDFDFIQKYLAQQPEDTEQKLVGNIWLIPSQLAEYIDSIRILYADFIKYSMNKYEKFVKQVLIKLPIQSTLQIQNINTFQYTVDQLQILSQISPSPKLKNIKILAVQFSDDLPIEIDHSISDKLYYMKENLTQVTQEFTQACQITILEPIFFKSSELTYYQNTCLRLIQIFEIENLIQSQISHIQSLQFENEDEFNLVFTDLQEQSAQIISKSNDNLNKMADFQDILDSYRYQSGLIERLVQILELILNDQSEPIYNNIDVEIDTQLIQDTLQELLLQDESSNLPLIQAIKWHNSSVNHVSLAKAKQFVPQTIFERVFMFKDQNQHDFNSEIKSKLYD</sequence>
<dbReference type="AlphaFoldDB" id="V6LKF5"/>
<protein>
    <submittedName>
        <fullName evidence="1">Uncharacterized protein</fullName>
    </submittedName>
</protein>
<proteinExistence type="predicted"/>
<evidence type="ECO:0000313" key="1">
    <source>
        <dbReference type="EMBL" id="EST45125.1"/>
    </source>
</evidence>
<accession>V6LKF5</accession>
<dbReference type="VEuPathDB" id="GiardiaDB:SS50377_25578"/>